<dbReference type="EMBL" id="JAAZQD010000001">
    <property type="protein sequence ID" value="NKZ37354.1"/>
    <property type="molecule type" value="Genomic_DNA"/>
</dbReference>
<dbReference type="NCBIfam" id="NF010318">
    <property type="entry name" value="PRK13755.1"/>
    <property type="match status" value="1"/>
</dbReference>
<reference evidence="2 3" key="1">
    <citation type="journal article" date="2017" name="Int. J. Syst. Evol. Microbiol.">
        <title>Oleiagrimonas citrea sp. nov., a marine bacterium isolated from tidal flat sediment and emended description of the genus Oleiagrimonas Fang et al. 2015 and Oleiagrimonas soli.</title>
        <authorList>
            <person name="Yang S.H."/>
            <person name="Seo H.S."/>
            <person name="Seong C.N."/>
            <person name="Kwon K.K."/>
        </authorList>
    </citation>
    <scope>NUCLEOTIDE SEQUENCE [LARGE SCALE GENOMIC DNA]</scope>
    <source>
        <strain evidence="2 3">MEBiC09124</strain>
    </source>
</reference>
<sequence length="155" mass="16638">MRPNLRVIADKFGVVGTLLSTMSCAMCFPAAASLGAAIGLGFLSRWESLFLKILPIFAVLVLLVNALGWLSHRQWQRSALGMIGPVLVLIGRYAFTGGLLSHAVSRGVLYTGLVVMVVFAIWDMVAPSHRRCATGEGAHGVPYKGDVESNDRVNP</sequence>
<dbReference type="Pfam" id="PF03203">
    <property type="entry name" value="MerC"/>
    <property type="match status" value="1"/>
</dbReference>
<evidence type="ECO:0000313" key="2">
    <source>
        <dbReference type="EMBL" id="NKZ37354.1"/>
    </source>
</evidence>
<gene>
    <name evidence="2" type="primary">merC</name>
    <name evidence="2" type="ORF">HF690_00110</name>
</gene>
<feature type="transmembrane region" description="Helical" evidence="1">
    <location>
        <begin position="49"/>
        <end position="71"/>
    </location>
</feature>
<feature type="transmembrane region" description="Helical" evidence="1">
    <location>
        <begin position="78"/>
        <end position="95"/>
    </location>
</feature>
<dbReference type="InterPro" id="IPR004891">
    <property type="entry name" value="Mercury-R_MerC"/>
</dbReference>
<dbReference type="Proteomes" id="UP000541636">
    <property type="component" value="Unassembled WGS sequence"/>
</dbReference>
<evidence type="ECO:0000313" key="3">
    <source>
        <dbReference type="Proteomes" id="UP000541636"/>
    </source>
</evidence>
<organism evidence="2 3">
    <name type="scientific">Oleiagrimonas citrea</name>
    <dbReference type="NCBI Taxonomy" id="1665687"/>
    <lineage>
        <taxon>Bacteria</taxon>
        <taxon>Pseudomonadati</taxon>
        <taxon>Pseudomonadota</taxon>
        <taxon>Gammaproteobacteria</taxon>
        <taxon>Lysobacterales</taxon>
        <taxon>Rhodanobacteraceae</taxon>
        <taxon>Oleiagrimonas</taxon>
    </lineage>
</organism>
<keyword evidence="3" id="KW-1185">Reference proteome</keyword>
<keyword evidence="1" id="KW-0472">Membrane</keyword>
<keyword evidence="1" id="KW-1133">Transmembrane helix</keyword>
<keyword evidence="1" id="KW-0812">Transmembrane</keyword>
<protein>
    <submittedName>
        <fullName evidence="2">Organomercurial transporter MerC</fullName>
    </submittedName>
</protein>
<dbReference type="GO" id="GO:0016020">
    <property type="term" value="C:membrane"/>
    <property type="evidence" value="ECO:0007669"/>
    <property type="project" value="InterPro"/>
</dbReference>
<name>A0A846ZCV4_9GAMM</name>
<dbReference type="PROSITE" id="PS51257">
    <property type="entry name" value="PROKAR_LIPOPROTEIN"/>
    <property type="match status" value="1"/>
</dbReference>
<dbReference type="AlphaFoldDB" id="A0A846ZCV4"/>
<dbReference type="RefSeq" id="WP_168608033.1">
    <property type="nucleotide sequence ID" value="NZ_JAAZQD010000001.1"/>
</dbReference>
<evidence type="ECO:0000256" key="1">
    <source>
        <dbReference type="SAM" id="Phobius"/>
    </source>
</evidence>
<feature type="transmembrane region" description="Helical" evidence="1">
    <location>
        <begin position="12"/>
        <end position="43"/>
    </location>
</feature>
<comment type="caution">
    <text evidence="2">The sequence shown here is derived from an EMBL/GenBank/DDBJ whole genome shotgun (WGS) entry which is preliminary data.</text>
</comment>
<feature type="transmembrane region" description="Helical" evidence="1">
    <location>
        <begin position="107"/>
        <end position="125"/>
    </location>
</feature>
<accession>A0A846ZCV4</accession>
<dbReference type="NCBIfam" id="NF033784">
    <property type="entry name" value="transport_merC"/>
    <property type="match status" value="1"/>
</dbReference>
<dbReference type="GO" id="GO:0015097">
    <property type="term" value="F:mercury ion transmembrane transporter activity"/>
    <property type="evidence" value="ECO:0007669"/>
    <property type="project" value="InterPro"/>
</dbReference>
<proteinExistence type="predicted"/>